<name>A0AAV7NT02_PLEWA</name>
<keyword evidence="3" id="KW-1185">Reference proteome</keyword>
<comment type="caution">
    <text evidence="2">The sequence shown here is derived from an EMBL/GenBank/DDBJ whole genome shotgun (WGS) entry which is preliminary data.</text>
</comment>
<sequence length="236" mass="25245">MESSKVVQALKVLQEAGREDLIREGVLEQAWEGLKRPKRSSAERVSAAVLACTSSEASPKRFKKFKSKSVSGRKVLVSPERVDAVVQGEVDLPVVSVARGSGARFPRRAYRPGCEAAHVSDGHGSTSAHQRLGRPAGGQVPVEVGAPPGHRMEERVQSGAVRLTTRESAIRGGGSSDPNLSVHETVPDSRSTIYGLVAEEELDYEEDSTVSGEQAVAVQQSTPRGRAVQGDRLSNR</sequence>
<protein>
    <submittedName>
        <fullName evidence="2">Uncharacterized protein</fullName>
    </submittedName>
</protein>
<feature type="region of interest" description="Disordered" evidence="1">
    <location>
        <begin position="204"/>
        <end position="236"/>
    </location>
</feature>
<proteinExistence type="predicted"/>
<feature type="region of interest" description="Disordered" evidence="1">
    <location>
        <begin position="117"/>
        <end position="150"/>
    </location>
</feature>
<dbReference type="Proteomes" id="UP001066276">
    <property type="component" value="Chromosome 8"/>
</dbReference>
<dbReference type="EMBL" id="JANPWB010000012">
    <property type="protein sequence ID" value="KAJ1118090.1"/>
    <property type="molecule type" value="Genomic_DNA"/>
</dbReference>
<organism evidence="2 3">
    <name type="scientific">Pleurodeles waltl</name>
    <name type="common">Iberian ribbed newt</name>
    <dbReference type="NCBI Taxonomy" id="8319"/>
    <lineage>
        <taxon>Eukaryota</taxon>
        <taxon>Metazoa</taxon>
        <taxon>Chordata</taxon>
        <taxon>Craniata</taxon>
        <taxon>Vertebrata</taxon>
        <taxon>Euteleostomi</taxon>
        <taxon>Amphibia</taxon>
        <taxon>Batrachia</taxon>
        <taxon>Caudata</taxon>
        <taxon>Salamandroidea</taxon>
        <taxon>Salamandridae</taxon>
        <taxon>Pleurodelinae</taxon>
        <taxon>Pleurodeles</taxon>
    </lineage>
</organism>
<accession>A0AAV7NT02</accession>
<evidence type="ECO:0000313" key="2">
    <source>
        <dbReference type="EMBL" id="KAJ1118090.1"/>
    </source>
</evidence>
<gene>
    <name evidence="2" type="ORF">NDU88_006285</name>
</gene>
<reference evidence="2" key="1">
    <citation type="journal article" date="2022" name="bioRxiv">
        <title>Sequencing and chromosome-scale assembly of the giantPleurodeles waltlgenome.</title>
        <authorList>
            <person name="Brown T."/>
            <person name="Elewa A."/>
            <person name="Iarovenko S."/>
            <person name="Subramanian E."/>
            <person name="Araus A.J."/>
            <person name="Petzold A."/>
            <person name="Susuki M."/>
            <person name="Suzuki K.-i.T."/>
            <person name="Hayashi T."/>
            <person name="Toyoda A."/>
            <person name="Oliveira C."/>
            <person name="Osipova E."/>
            <person name="Leigh N.D."/>
            <person name="Simon A."/>
            <person name="Yun M.H."/>
        </authorList>
    </citation>
    <scope>NUCLEOTIDE SEQUENCE</scope>
    <source>
        <strain evidence="2">20211129_DDA</strain>
        <tissue evidence="2">Liver</tissue>
    </source>
</reference>
<evidence type="ECO:0000313" key="3">
    <source>
        <dbReference type="Proteomes" id="UP001066276"/>
    </source>
</evidence>
<dbReference type="AlphaFoldDB" id="A0AAV7NT02"/>
<feature type="compositionally biased region" description="Polar residues" evidence="1">
    <location>
        <begin position="209"/>
        <end position="223"/>
    </location>
</feature>
<evidence type="ECO:0000256" key="1">
    <source>
        <dbReference type="SAM" id="MobiDB-lite"/>
    </source>
</evidence>
<feature type="region of interest" description="Disordered" evidence="1">
    <location>
        <begin position="167"/>
        <end position="188"/>
    </location>
</feature>